<dbReference type="GO" id="GO:0015074">
    <property type="term" value="P:DNA integration"/>
    <property type="evidence" value="ECO:0007669"/>
    <property type="project" value="UniProtKB-KW"/>
</dbReference>
<evidence type="ECO:0000256" key="3">
    <source>
        <dbReference type="ARBA" id="ARBA00023125"/>
    </source>
</evidence>
<evidence type="ECO:0000256" key="4">
    <source>
        <dbReference type="ARBA" id="ARBA00023172"/>
    </source>
</evidence>
<dbReference type="GO" id="GO:0006310">
    <property type="term" value="P:DNA recombination"/>
    <property type="evidence" value="ECO:0007669"/>
    <property type="project" value="UniProtKB-KW"/>
</dbReference>
<gene>
    <name evidence="6" type="ORF">BVC71_13370</name>
</gene>
<evidence type="ECO:0000259" key="5">
    <source>
        <dbReference type="PROSITE" id="PS51898"/>
    </source>
</evidence>
<dbReference type="InterPro" id="IPR010998">
    <property type="entry name" value="Integrase_recombinase_N"/>
</dbReference>
<dbReference type="GO" id="GO:0003677">
    <property type="term" value="F:DNA binding"/>
    <property type="evidence" value="ECO:0007669"/>
    <property type="project" value="UniProtKB-KW"/>
</dbReference>
<dbReference type="PANTHER" id="PTHR30349:SF64">
    <property type="entry name" value="PROPHAGE INTEGRASE INTD-RELATED"/>
    <property type="match status" value="1"/>
</dbReference>
<dbReference type="SUPFAM" id="SSF56349">
    <property type="entry name" value="DNA breaking-rejoining enzymes"/>
    <property type="match status" value="1"/>
</dbReference>
<evidence type="ECO:0000313" key="6">
    <source>
        <dbReference type="EMBL" id="OUD08484.1"/>
    </source>
</evidence>
<keyword evidence="3" id="KW-0238">DNA-binding</keyword>
<dbReference type="AlphaFoldDB" id="A0A251WWN7"/>
<proteinExistence type="inferred from homology"/>
<keyword evidence="7" id="KW-1185">Reference proteome</keyword>
<dbReference type="Proteomes" id="UP000194664">
    <property type="component" value="Unassembled WGS sequence"/>
</dbReference>
<keyword evidence="4" id="KW-0233">DNA recombination</keyword>
<dbReference type="Gene3D" id="1.10.150.130">
    <property type="match status" value="1"/>
</dbReference>
<sequence length="433" mass="49185">MLALKSRLAECPFATPNDIRSLKYRENPYFFGIMQGFHIGIYRPDAVTCTWIARYLNPEKKYRQHALGPALSFNAPALSLDEAVRRALKWFSDPQVNIQASKARVRGKTTEVAYCPIDHSEPTIGSILRTYMEWRKISATPKGFYNALVSINYFIIPVMGNVTVSEFSNENMRTLANLVLSTKPRSGFEAHKAPQDMSDLTPDDLRKRKRTYNVLVGYIKQALQYAYDDGVLENDRKVRLARRLSLSQPKIPKFISVDQCAALISQCEGCLRNLVKAALYTGCRVGELAKITAADVGAGGHGVQIGPFKYGKGRFVFLSDEGMRFFETLSENRNSDDLLFMSPLGKPWRRQHNRPFNIACANVGIPPEFTFHGLRHTYASHMIMQRVPLEVISQQLGHRSILTTFQYYGHLADKFREDEIRSKSINFGLCREH</sequence>
<dbReference type="InterPro" id="IPR050090">
    <property type="entry name" value="Tyrosine_recombinase_XerCD"/>
</dbReference>
<dbReference type="PANTHER" id="PTHR30349">
    <property type="entry name" value="PHAGE INTEGRASE-RELATED"/>
    <property type="match status" value="1"/>
</dbReference>
<accession>A0A251WWN7</accession>
<comment type="caution">
    <text evidence="6">The sequence shown here is derived from an EMBL/GenBank/DDBJ whole genome shotgun (WGS) entry which is preliminary data.</text>
</comment>
<dbReference type="InterPro" id="IPR013762">
    <property type="entry name" value="Integrase-like_cat_sf"/>
</dbReference>
<keyword evidence="2" id="KW-0229">DNA integration</keyword>
<dbReference type="PROSITE" id="PS51898">
    <property type="entry name" value="TYR_RECOMBINASE"/>
    <property type="match status" value="1"/>
</dbReference>
<dbReference type="CDD" id="cd00796">
    <property type="entry name" value="INT_Rci_Hp1_C"/>
    <property type="match status" value="1"/>
</dbReference>
<dbReference type="InterPro" id="IPR011010">
    <property type="entry name" value="DNA_brk_join_enz"/>
</dbReference>
<evidence type="ECO:0000256" key="1">
    <source>
        <dbReference type="ARBA" id="ARBA00008857"/>
    </source>
</evidence>
<dbReference type="Pfam" id="PF00589">
    <property type="entry name" value="Phage_integrase"/>
    <property type="match status" value="1"/>
</dbReference>
<evidence type="ECO:0000256" key="2">
    <source>
        <dbReference type="ARBA" id="ARBA00022908"/>
    </source>
</evidence>
<dbReference type="EMBL" id="MSPP01000005">
    <property type="protein sequence ID" value="OUD08484.1"/>
    <property type="molecule type" value="Genomic_DNA"/>
</dbReference>
<name>A0A251WWN7_9RHOB</name>
<protein>
    <recommendedName>
        <fullName evidence="5">Tyr recombinase domain-containing protein</fullName>
    </recommendedName>
</protein>
<comment type="similarity">
    <text evidence="1">Belongs to the 'phage' integrase family.</text>
</comment>
<organism evidence="6 7">
    <name type="scientific">Marivivens niveibacter</name>
    <dbReference type="NCBI Taxonomy" id="1930667"/>
    <lineage>
        <taxon>Bacteria</taxon>
        <taxon>Pseudomonadati</taxon>
        <taxon>Pseudomonadota</taxon>
        <taxon>Alphaproteobacteria</taxon>
        <taxon>Rhodobacterales</taxon>
        <taxon>Paracoccaceae</taxon>
        <taxon>Marivivens group</taxon>
        <taxon>Marivivens</taxon>
    </lineage>
</organism>
<feature type="domain" description="Tyr recombinase" evidence="5">
    <location>
        <begin position="250"/>
        <end position="422"/>
    </location>
</feature>
<reference evidence="6 7" key="1">
    <citation type="submission" date="2016-12" db="EMBL/GenBank/DDBJ databases">
        <title>The draft genome sequence of HSLHS2.</title>
        <authorList>
            <person name="Hu D."/>
            <person name="Wang L."/>
            <person name="Shao Z."/>
        </authorList>
    </citation>
    <scope>NUCLEOTIDE SEQUENCE [LARGE SCALE GENOMIC DNA]</scope>
    <source>
        <strain evidence="6">MCCC 1A06712</strain>
    </source>
</reference>
<dbReference type="Gene3D" id="1.10.443.10">
    <property type="entry name" value="Intergrase catalytic core"/>
    <property type="match status" value="1"/>
</dbReference>
<evidence type="ECO:0000313" key="7">
    <source>
        <dbReference type="Proteomes" id="UP000194664"/>
    </source>
</evidence>
<dbReference type="InterPro" id="IPR002104">
    <property type="entry name" value="Integrase_catalytic"/>
</dbReference>